<comment type="caution">
    <text evidence="1">The sequence shown here is derived from an EMBL/GenBank/DDBJ whole genome shotgun (WGS) entry which is preliminary data.</text>
</comment>
<dbReference type="RefSeq" id="XP_018144029.1">
    <property type="nucleotide sequence ID" value="XM_018293836.1"/>
</dbReference>
<proteinExistence type="predicted"/>
<protein>
    <submittedName>
        <fullName evidence="1">Uncharacterized protein</fullName>
    </submittedName>
</protein>
<accession>A0A179FMY3</accession>
<evidence type="ECO:0000313" key="1">
    <source>
        <dbReference type="EMBL" id="OAQ66942.1"/>
    </source>
</evidence>
<dbReference type="Proteomes" id="UP000078397">
    <property type="component" value="Unassembled WGS sequence"/>
</dbReference>
<dbReference type="GeneID" id="28857830"/>
<dbReference type="EMBL" id="LSBJ02000004">
    <property type="protein sequence ID" value="OAQ66942.1"/>
    <property type="molecule type" value="Genomic_DNA"/>
</dbReference>
<reference evidence="1 2" key="1">
    <citation type="journal article" date="2016" name="PLoS Pathog.">
        <title>Biosynthesis of antibiotic leucinostatins in bio-control fungus Purpureocillium lilacinum and their inhibition on phytophthora revealed by genome mining.</title>
        <authorList>
            <person name="Wang G."/>
            <person name="Liu Z."/>
            <person name="Lin R."/>
            <person name="Li E."/>
            <person name="Mao Z."/>
            <person name="Ling J."/>
            <person name="Yang Y."/>
            <person name="Yin W.B."/>
            <person name="Xie B."/>
        </authorList>
    </citation>
    <scope>NUCLEOTIDE SEQUENCE [LARGE SCALE GENOMIC DNA]</scope>
    <source>
        <strain evidence="1">170</strain>
    </source>
</reference>
<sequence length="360" mass="40067">MDARLWRWSKWRVEAKAAVRCSAGGGAGLDAWRASCDVDEWEGEVGESTHIQSCVCHLDDGRCQRLHGTGCTLTLLLSGVRYCRIEGEQCGQPIKLTSWLTIIPWAVRVQAGARAARSSLPASRAQGPFGEACNALESGAEKLNQVGTGTLTVASTVLGKHEPNTFDERVSGRFKPVWWVPSGASVAQAAWFRRWQCLLVVWRQSRWHIRFNQMQPIPGTRPDQTLDPIQSPVLVLGVFEGPIGGQSSFSVSVSPATSRNQYINSVQHTEYRDIGSYFPSWSSLFRNSLTIQNPAHKHSQSYSTISFILFTHFTCATSLFSWSITWSAEHLHSQIDPRGLSCVDDQQVVFLTQTRSKSIW</sequence>
<evidence type="ECO:0000313" key="2">
    <source>
        <dbReference type="Proteomes" id="UP000078397"/>
    </source>
</evidence>
<dbReference type="AlphaFoldDB" id="A0A179FMY3"/>
<keyword evidence="2" id="KW-1185">Reference proteome</keyword>
<name>A0A179FMY3_METCM</name>
<organism evidence="1 2">
    <name type="scientific">Pochonia chlamydosporia 170</name>
    <dbReference type="NCBI Taxonomy" id="1380566"/>
    <lineage>
        <taxon>Eukaryota</taxon>
        <taxon>Fungi</taxon>
        <taxon>Dikarya</taxon>
        <taxon>Ascomycota</taxon>
        <taxon>Pezizomycotina</taxon>
        <taxon>Sordariomycetes</taxon>
        <taxon>Hypocreomycetidae</taxon>
        <taxon>Hypocreales</taxon>
        <taxon>Clavicipitaceae</taxon>
        <taxon>Pochonia</taxon>
    </lineage>
</organism>
<dbReference type="KEGG" id="pchm:VFPPC_16083"/>
<gene>
    <name evidence="1" type="ORF">VFPPC_16083</name>
</gene>